<dbReference type="PANTHER" id="PTHR38474">
    <property type="entry name" value="SLR0299 PROTEIN"/>
    <property type="match status" value="1"/>
</dbReference>
<dbReference type="InterPro" id="IPR023213">
    <property type="entry name" value="CAT-like_dom_sf"/>
</dbReference>
<dbReference type="Gene3D" id="3.30.559.10">
    <property type="entry name" value="Chloramphenicol acetyltransferase-like domain"/>
    <property type="match status" value="1"/>
</dbReference>
<dbReference type="SMART" id="SM01059">
    <property type="entry name" value="CAT"/>
    <property type="match status" value="1"/>
</dbReference>
<proteinExistence type="predicted"/>
<dbReference type="Pfam" id="PF00302">
    <property type="entry name" value="CAT"/>
    <property type="match status" value="1"/>
</dbReference>
<dbReference type="SUPFAM" id="SSF52777">
    <property type="entry name" value="CoA-dependent acyltransferases"/>
    <property type="match status" value="1"/>
</dbReference>
<reference evidence="1 2" key="1">
    <citation type="submission" date="2024-03" db="EMBL/GenBank/DDBJ databases">
        <title>Mouse gut bacterial collection (mGBC) of GemPharmatech.</title>
        <authorList>
            <person name="He Y."/>
            <person name="Dong L."/>
            <person name="Wu D."/>
            <person name="Gao X."/>
            <person name="Lin Z."/>
        </authorList>
    </citation>
    <scope>NUCLEOTIDE SEQUENCE [LARGE SCALE GENOMIC DNA]</scope>
    <source>
        <strain evidence="1 2">54-13</strain>
    </source>
</reference>
<dbReference type="Proteomes" id="UP001565200">
    <property type="component" value="Unassembled WGS sequence"/>
</dbReference>
<dbReference type="RefSeq" id="WP_121698383.1">
    <property type="nucleotide sequence ID" value="NZ_JBCLPP010000005.1"/>
</dbReference>
<name>A0ABV4CSZ9_9BACT</name>
<evidence type="ECO:0000313" key="2">
    <source>
        <dbReference type="Proteomes" id="UP001565200"/>
    </source>
</evidence>
<accession>A0ABV4CSZ9</accession>
<keyword evidence="2" id="KW-1185">Reference proteome</keyword>
<dbReference type="InterPro" id="IPR001707">
    <property type="entry name" value="Cmp_AcTrfase"/>
</dbReference>
<dbReference type="PANTHER" id="PTHR38474:SF1">
    <property type="entry name" value="SLR0299 PROTEIN"/>
    <property type="match status" value="1"/>
</dbReference>
<dbReference type="EMBL" id="JBCLPP010000005">
    <property type="protein sequence ID" value="MEY8244517.1"/>
    <property type="molecule type" value="Genomic_DNA"/>
</dbReference>
<organism evidence="1 2">
    <name type="scientific">Heminiphilus faecis</name>
    <dbReference type="NCBI Taxonomy" id="2601703"/>
    <lineage>
        <taxon>Bacteria</taxon>
        <taxon>Pseudomonadati</taxon>
        <taxon>Bacteroidota</taxon>
        <taxon>Bacteroidia</taxon>
        <taxon>Bacteroidales</taxon>
        <taxon>Muribaculaceae</taxon>
        <taxon>Heminiphilus</taxon>
    </lineage>
</organism>
<evidence type="ECO:0000313" key="1">
    <source>
        <dbReference type="EMBL" id="MEY8244517.1"/>
    </source>
</evidence>
<gene>
    <name evidence="1" type="ORF">AAK873_02655</name>
</gene>
<sequence>MKTIVDIDNWQRRDNYMFFRGYVSSWYAVTTELDCTDAFRRSKADGSSFFLRYLYAVLCAANEVEALRYRIDREGRPVLYDSIDIITPIAVAGRSFVTVRIPYVADFEGFCTEATRIISSISPDDNPYGVEERMSADDDYGVIHMSAVPKLYFTSITYTVAGGGQACSHPLSTMGKAVTREGGRMVMPYSVYVDHAFVDGSHLTRFFELIQEKLALV</sequence>
<protein>
    <submittedName>
        <fullName evidence="1">CatA-like O-acetyltransferase</fullName>
    </submittedName>
</protein>
<comment type="caution">
    <text evidence="1">The sequence shown here is derived from an EMBL/GenBank/DDBJ whole genome shotgun (WGS) entry which is preliminary data.</text>
</comment>